<reference evidence="2 3" key="1">
    <citation type="submission" date="2016-05" db="EMBL/GenBank/DDBJ databases">
        <title>Nuclear genome of Blastocystis sp. subtype 1 NandII.</title>
        <authorList>
            <person name="Gentekaki E."/>
            <person name="Curtis B."/>
            <person name="Stairs C."/>
            <person name="Eme L."/>
            <person name="Herman E."/>
            <person name="Klimes V."/>
            <person name="Arias M.C."/>
            <person name="Elias M."/>
            <person name="Hilliou F."/>
            <person name="Klute M."/>
            <person name="Malik S.-B."/>
            <person name="Pightling A."/>
            <person name="Rachubinski R."/>
            <person name="Salas D."/>
            <person name="Schlacht A."/>
            <person name="Suga H."/>
            <person name="Archibald J."/>
            <person name="Ball S.G."/>
            <person name="Clark G."/>
            <person name="Dacks J."/>
            <person name="Van Der Giezen M."/>
            <person name="Tsaousis A."/>
            <person name="Roger A."/>
        </authorList>
    </citation>
    <scope>NUCLEOTIDE SEQUENCE [LARGE SCALE GENOMIC DNA]</scope>
    <source>
        <strain evidence="3">ATCC 50177 / NandII</strain>
    </source>
</reference>
<comment type="caution">
    <text evidence="2">The sequence shown here is derived from an EMBL/GenBank/DDBJ whole genome shotgun (WGS) entry which is preliminary data.</text>
</comment>
<sequence>MGYEDGEMGMSRASIAPPPAPLPPAAPQQPAPPAAPAAPGAPGAEGVAPVNDDPNNVHKQCENAAAEALKRAMALLRKRGLLPPEEVPEEKKEEVKEEVKEEMPAPVNPLLNKIAEKESGNLSWYKSASETTTTALKSILEKV</sequence>
<organism evidence="2 3">
    <name type="scientific">Blastocystis sp. subtype 1 (strain ATCC 50177 / NandII)</name>
    <dbReference type="NCBI Taxonomy" id="478820"/>
    <lineage>
        <taxon>Eukaryota</taxon>
        <taxon>Sar</taxon>
        <taxon>Stramenopiles</taxon>
        <taxon>Bigyra</taxon>
        <taxon>Opalozoa</taxon>
        <taxon>Opalinata</taxon>
        <taxon>Blastocystidae</taxon>
        <taxon>Blastocystis</taxon>
    </lineage>
</organism>
<name>A0A196SN53_BLAHN</name>
<proteinExistence type="predicted"/>
<protein>
    <submittedName>
        <fullName evidence="2">Uncharacterized protein</fullName>
    </submittedName>
</protein>
<dbReference type="Proteomes" id="UP000078348">
    <property type="component" value="Unassembled WGS sequence"/>
</dbReference>
<accession>A0A196SN53</accession>
<feature type="region of interest" description="Disordered" evidence="1">
    <location>
        <begin position="1"/>
        <end position="58"/>
    </location>
</feature>
<evidence type="ECO:0000256" key="1">
    <source>
        <dbReference type="SAM" id="MobiDB-lite"/>
    </source>
</evidence>
<feature type="region of interest" description="Disordered" evidence="1">
    <location>
        <begin position="83"/>
        <end position="104"/>
    </location>
</feature>
<evidence type="ECO:0000313" key="2">
    <source>
        <dbReference type="EMBL" id="OAO17627.1"/>
    </source>
</evidence>
<feature type="compositionally biased region" description="Basic and acidic residues" evidence="1">
    <location>
        <begin position="89"/>
        <end position="103"/>
    </location>
</feature>
<evidence type="ECO:0000313" key="3">
    <source>
        <dbReference type="Proteomes" id="UP000078348"/>
    </source>
</evidence>
<dbReference type="AlphaFoldDB" id="A0A196SN53"/>
<feature type="compositionally biased region" description="Pro residues" evidence="1">
    <location>
        <begin position="16"/>
        <end position="36"/>
    </location>
</feature>
<dbReference type="EMBL" id="LXWW01000023">
    <property type="protein sequence ID" value="OAO17627.1"/>
    <property type="molecule type" value="Genomic_DNA"/>
</dbReference>
<keyword evidence="3" id="KW-1185">Reference proteome</keyword>
<gene>
    <name evidence="2" type="ORF">AV274_0651</name>
</gene>